<reference evidence="7" key="1">
    <citation type="submission" date="2022-11" db="UniProtKB">
        <authorList>
            <consortium name="EnsemblMetazoa"/>
        </authorList>
    </citation>
    <scope>IDENTIFICATION</scope>
</reference>
<feature type="repeat" description="WD" evidence="5">
    <location>
        <begin position="319"/>
        <end position="360"/>
    </location>
</feature>
<dbReference type="OMA" id="FYQGPPF"/>
<dbReference type="PROSITE" id="PS50082">
    <property type="entry name" value="WD_REPEATS_2"/>
    <property type="match status" value="5"/>
</dbReference>
<protein>
    <recommendedName>
        <fullName evidence="4">Actin-interacting protein 1</fullName>
    </recommendedName>
</protein>
<proteinExistence type="inferred from homology"/>
<comment type="similarity">
    <text evidence="3">Belongs to the WD repeat AIP1 family.</text>
</comment>
<dbReference type="Gene3D" id="2.130.10.10">
    <property type="entry name" value="YVTN repeat-like/Quinoprotein amine dehydrogenase"/>
    <property type="match status" value="2"/>
</dbReference>
<dbReference type="GO" id="GO:0051015">
    <property type="term" value="F:actin filament binding"/>
    <property type="evidence" value="ECO:0007669"/>
    <property type="project" value="TreeGrafter"/>
</dbReference>
<dbReference type="RefSeq" id="XP_038045978.1">
    <property type="nucleotide sequence ID" value="XM_038190050.1"/>
</dbReference>
<dbReference type="SUPFAM" id="SSF50978">
    <property type="entry name" value="WD40 repeat-like"/>
    <property type="match status" value="2"/>
</dbReference>
<evidence type="ECO:0000256" key="5">
    <source>
        <dbReference type="PROSITE-ProRule" id="PRU00221"/>
    </source>
</evidence>
<dbReference type="PANTHER" id="PTHR19856:SF0">
    <property type="entry name" value="WD REPEAT-CONTAINING PROTEIN 1"/>
    <property type="match status" value="1"/>
</dbReference>
<dbReference type="PANTHER" id="PTHR19856">
    <property type="entry name" value="WD-REPEATCONTAINING PROTEIN WDR1"/>
    <property type="match status" value="1"/>
</dbReference>
<dbReference type="SMART" id="SM00320">
    <property type="entry name" value="WD40"/>
    <property type="match status" value="11"/>
</dbReference>
<sequence length="599" mass="65767">MPFSYEKKSVFAAHPRTERARAFNLGGDPKGKTFLYTNDTNVYIRDIENPAICDIYCEHSAQTSVAKYAPSGFYIASGDVTGKVRIWDTTQKEHILKYEHQPISGKVNDIAWGPESKRLAVCGEGRDKFAAAILWDSGTTIGKLNGSANHCNAIDYKPTRPYRIVTASEDMTTSYYEGIPFKFKTQLREHSNFVNSTKFSPDGNFFASGGSDSQVFLYTGKDGEKVAELLDGKKAHEGGVYSVFFSPDSKRLLTASADKTVKMWDVETQQLITTFKMGTVVEDQQLSLLWQGDYMLSTSLAGYISYLDKNNPDTPLRVIKGHNKNISMMALSSDTKSIYSAGLDNKILCWDAESGECDVAGGKAHTNMVTAMSTNGNIVASAGMDDVVRFLDTETKTFTDDVIGLDKQPQCITTKGDLMVVGTVEDICLFKNKAKVCSEAVRYTAKAAHLSPAGNFLAVGGSDSKLHIFDVSNDTLKEIDQLTTQQPVCAVQFSCDGTYLACGADKNVLLWKVQDFEPCNHLWSSHRARVTSLSWNPENKRIATGGVDGSIGIWDVDNLKEGNLIMGAHPKSVITAVAWRDSTTVVSTGHDKCIKQWTV</sequence>
<dbReference type="PROSITE" id="PS50294">
    <property type="entry name" value="WD_REPEATS_REGION"/>
    <property type="match status" value="4"/>
</dbReference>
<dbReference type="SUPFAM" id="SSF50998">
    <property type="entry name" value="Quinoprotein alcohol dehydrogenase-like"/>
    <property type="match status" value="1"/>
</dbReference>
<dbReference type="OrthoDB" id="2306at2759"/>
<dbReference type="Pfam" id="PF23389">
    <property type="entry name" value="Beta-prop_WDR19_1st"/>
    <property type="match status" value="1"/>
</dbReference>
<dbReference type="Proteomes" id="UP000887568">
    <property type="component" value="Unplaced"/>
</dbReference>
<dbReference type="FunFam" id="2.130.10.10:FF:000167">
    <property type="entry name" value="Actin-interacting protein 1"/>
    <property type="match status" value="1"/>
</dbReference>
<dbReference type="GO" id="GO:0030864">
    <property type="term" value="C:cortical actin cytoskeleton"/>
    <property type="evidence" value="ECO:0007669"/>
    <property type="project" value="TreeGrafter"/>
</dbReference>
<dbReference type="InterPro" id="IPR020472">
    <property type="entry name" value="WD40_PAC1"/>
</dbReference>
<feature type="repeat" description="WD" evidence="5">
    <location>
        <begin position="523"/>
        <end position="558"/>
    </location>
</feature>
<keyword evidence="1 5" id="KW-0853">WD repeat</keyword>
<evidence type="ECO:0000313" key="8">
    <source>
        <dbReference type="Proteomes" id="UP000887568"/>
    </source>
</evidence>
<dbReference type="GeneID" id="119720387"/>
<name>A0A913Z2C3_PATMI</name>
<feature type="repeat" description="WD" evidence="5">
    <location>
        <begin position="187"/>
        <end position="228"/>
    </location>
</feature>
<dbReference type="InterPro" id="IPR057855">
    <property type="entry name" value="Beta-prop_WDR19_1st"/>
</dbReference>
<keyword evidence="2" id="KW-0677">Repeat</keyword>
<evidence type="ECO:0000259" key="6">
    <source>
        <dbReference type="Pfam" id="PF23389"/>
    </source>
</evidence>
<evidence type="ECO:0000256" key="3">
    <source>
        <dbReference type="ARBA" id="ARBA00038366"/>
    </source>
</evidence>
<evidence type="ECO:0000256" key="4">
    <source>
        <dbReference type="ARBA" id="ARBA00067845"/>
    </source>
</evidence>
<feature type="repeat" description="WD" evidence="5">
    <location>
        <begin position="56"/>
        <end position="97"/>
    </location>
</feature>
<dbReference type="InterPro" id="IPR019775">
    <property type="entry name" value="WD40_repeat_CS"/>
</dbReference>
<dbReference type="GO" id="GO:0040011">
    <property type="term" value="P:locomotion"/>
    <property type="evidence" value="ECO:0007669"/>
    <property type="project" value="TreeGrafter"/>
</dbReference>
<dbReference type="PROSITE" id="PS00678">
    <property type="entry name" value="WD_REPEATS_1"/>
    <property type="match status" value="2"/>
</dbReference>
<dbReference type="PRINTS" id="PR00320">
    <property type="entry name" value="GPROTEINBRPT"/>
</dbReference>
<feature type="repeat" description="WD" evidence="5">
    <location>
        <begin position="233"/>
        <end position="274"/>
    </location>
</feature>
<organism evidence="7 8">
    <name type="scientific">Patiria miniata</name>
    <name type="common">Bat star</name>
    <name type="synonym">Asterina miniata</name>
    <dbReference type="NCBI Taxonomy" id="46514"/>
    <lineage>
        <taxon>Eukaryota</taxon>
        <taxon>Metazoa</taxon>
        <taxon>Echinodermata</taxon>
        <taxon>Eleutherozoa</taxon>
        <taxon>Asterozoa</taxon>
        <taxon>Asteroidea</taxon>
        <taxon>Valvatacea</taxon>
        <taxon>Valvatida</taxon>
        <taxon>Asterinidae</taxon>
        <taxon>Patiria</taxon>
    </lineage>
</organism>
<dbReference type="Pfam" id="PF00400">
    <property type="entry name" value="WD40"/>
    <property type="match status" value="5"/>
</dbReference>
<evidence type="ECO:0000256" key="1">
    <source>
        <dbReference type="ARBA" id="ARBA00022574"/>
    </source>
</evidence>
<evidence type="ECO:0000313" key="7">
    <source>
        <dbReference type="EnsemblMetazoa" id="XP_038045978.1"/>
    </source>
</evidence>
<dbReference type="InterPro" id="IPR011047">
    <property type="entry name" value="Quinoprotein_ADH-like_sf"/>
</dbReference>
<dbReference type="EnsemblMetazoa" id="XM_038190050.1">
    <property type="protein sequence ID" value="XP_038045978.1"/>
    <property type="gene ID" value="LOC119720387"/>
</dbReference>
<dbReference type="GO" id="GO:0030042">
    <property type="term" value="P:actin filament depolymerization"/>
    <property type="evidence" value="ECO:0007669"/>
    <property type="project" value="TreeGrafter"/>
</dbReference>
<dbReference type="CDD" id="cd00200">
    <property type="entry name" value="WD40"/>
    <property type="match status" value="2"/>
</dbReference>
<dbReference type="InterPro" id="IPR015943">
    <property type="entry name" value="WD40/YVTN_repeat-like_dom_sf"/>
</dbReference>
<dbReference type="AlphaFoldDB" id="A0A913Z2C3"/>
<dbReference type="InterPro" id="IPR001680">
    <property type="entry name" value="WD40_rpt"/>
</dbReference>
<feature type="domain" description="WDR19 first beta-propeller" evidence="6">
    <location>
        <begin position="452"/>
        <end position="594"/>
    </location>
</feature>
<dbReference type="FunFam" id="2.130.10.10:FF:000102">
    <property type="entry name" value="Actin-interacting protein 1"/>
    <property type="match status" value="1"/>
</dbReference>
<keyword evidence="8" id="KW-1185">Reference proteome</keyword>
<accession>A0A913Z2C3</accession>
<dbReference type="GO" id="GO:0030834">
    <property type="term" value="P:regulation of actin filament depolymerization"/>
    <property type="evidence" value="ECO:0007669"/>
    <property type="project" value="UniProtKB-ARBA"/>
</dbReference>
<dbReference type="GO" id="GO:0030833">
    <property type="term" value="P:regulation of actin filament polymerization"/>
    <property type="evidence" value="ECO:0007669"/>
    <property type="project" value="UniProtKB-ARBA"/>
</dbReference>
<dbReference type="InterPro" id="IPR036322">
    <property type="entry name" value="WD40_repeat_dom_sf"/>
</dbReference>
<evidence type="ECO:0000256" key="2">
    <source>
        <dbReference type="ARBA" id="ARBA00022737"/>
    </source>
</evidence>